<keyword evidence="2" id="KW-1185">Reference proteome</keyword>
<sequence length="418" mass="49101">MDYYSYDIISLSPPPSYSCFGHFCKETKSCSFVLDLDRNSLQHTYTITSMSQKRHIMEFEGQGESIGEKLFLCYGDSSMSFSSNLFLFYLAFIFKGFKLFLDGYVSLEFNLMLINLDRTHLLVIKDSIHDSLVFITHDVEPWNIYDSLGDANHRTFGLLGNNSYGFDGSLFSLLGDYYELKLFLNAYAFHEIIVGVLCSIFRTCDLCLIHVHLSNCLSFYDSLQNQLLTRDPKLEHSCFDIKCWHDILDIISLVIDSFPPWTPIWGMIPNLLDLFKDGFGVLKVCHRVFVETILRKDFLELFLKNFVEKCLRYLKTFIEILWKDVFLDGLLIPNKKSFVISMKHEFSRNLLYYLPFKELLKKLVCKEKFGKDESFQFRYPFKDVGNYFYCIIYHITYNNTHKFSIVHRKMASAWQSFC</sequence>
<dbReference type="EMBL" id="CM044702">
    <property type="protein sequence ID" value="KAI5676917.1"/>
    <property type="molecule type" value="Genomic_DNA"/>
</dbReference>
<evidence type="ECO:0000313" key="2">
    <source>
        <dbReference type="Proteomes" id="UP001060085"/>
    </source>
</evidence>
<protein>
    <submittedName>
        <fullName evidence="1">Uncharacterized protein</fullName>
    </submittedName>
</protein>
<gene>
    <name evidence="1" type="ORF">M9H77_07867</name>
</gene>
<comment type="caution">
    <text evidence="1">The sequence shown here is derived from an EMBL/GenBank/DDBJ whole genome shotgun (WGS) entry which is preliminary data.</text>
</comment>
<reference evidence="2" key="1">
    <citation type="journal article" date="2023" name="Nat. Plants">
        <title>Single-cell RNA sequencing provides a high-resolution roadmap for understanding the multicellular compartmentation of specialized metabolism.</title>
        <authorList>
            <person name="Sun S."/>
            <person name="Shen X."/>
            <person name="Li Y."/>
            <person name="Li Y."/>
            <person name="Wang S."/>
            <person name="Li R."/>
            <person name="Zhang H."/>
            <person name="Shen G."/>
            <person name="Guo B."/>
            <person name="Wei J."/>
            <person name="Xu J."/>
            <person name="St-Pierre B."/>
            <person name="Chen S."/>
            <person name="Sun C."/>
        </authorList>
    </citation>
    <scope>NUCLEOTIDE SEQUENCE [LARGE SCALE GENOMIC DNA]</scope>
</reference>
<name>A0ACC0BWE9_CATRO</name>
<dbReference type="Proteomes" id="UP001060085">
    <property type="component" value="Linkage Group LG02"/>
</dbReference>
<evidence type="ECO:0000313" key="1">
    <source>
        <dbReference type="EMBL" id="KAI5676917.1"/>
    </source>
</evidence>
<proteinExistence type="predicted"/>
<accession>A0ACC0BWE9</accession>
<organism evidence="1 2">
    <name type="scientific">Catharanthus roseus</name>
    <name type="common">Madagascar periwinkle</name>
    <name type="synonym">Vinca rosea</name>
    <dbReference type="NCBI Taxonomy" id="4058"/>
    <lineage>
        <taxon>Eukaryota</taxon>
        <taxon>Viridiplantae</taxon>
        <taxon>Streptophyta</taxon>
        <taxon>Embryophyta</taxon>
        <taxon>Tracheophyta</taxon>
        <taxon>Spermatophyta</taxon>
        <taxon>Magnoliopsida</taxon>
        <taxon>eudicotyledons</taxon>
        <taxon>Gunneridae</taxon>
        <taxon>Pentapetalae</taxon>
        <taxon>asterids</taxon>
        <taxon>lamiids</taxon>
        <taxon>Gentianales</taxon>
        <taxon>Apocynaceae</taxon>
        <taxon>Rauvolfioideae</taxon>
        <taxon>Vinceae</taxon>
        <taxon>Catharanthinae</taxon>
        <taxon>Catharanthus</taxon>
    </lineage>
</organism>